<feature type="region of interest" description="Disordered" evidence="1">
    <location>
        <begin position="79"/>
        <end position="112"/>
    </location>
</feature>
<proteinExistence type="predicted"/>
<protein>
    <submittedName>
        <fullName evidence="2">Uncharacterized protein</fullName>
    </submittedName>
</protein>
<feature type="region of interest" description="Disordered" evidence="1">
    <location>
        <begin position="1"/>
        <end position="38"/>
    </location>
</feature>
<accession>A0AAW2ZFU7</accession>
<dbReference type="AlphaFoldDB" id="A0AAW2ZFU7"/>
<dbReference type="Proteomes" id="UP001431209">
    <property type="component" value="Unassembled WGS sequence"/>
</dbReference>
<keyword evidence="3" id="KW-1185">Reference proteome</keyword>
<feature type="compositionally biased region" description="Low complexity" evidence="1">
    <location>
        <begin position="17"/>
        <end position="27"/>
    </location>
</feature>
<dbReference type="EMBL" id="JAOPGA020001418">
    <property type="protein sequence ID" value="KAL0488244.1"/>
    <property type="molecule type" value="Genomic_DNA"/>
</dbReference>
<gene>
    <name evidence="2" type="ORF">AKO1_008910</name>
</gene>
<feature type="compositionally biased region" description="Acidic residues" evidence="1">
    <location>
        <begin position="127"/>
        <end position="136"/>
    </location>
</feature>
<comment type="caution">
    <text evidence="2">The sequence shown here is derived from an EMBL/GenBank/DDBJ whole genome shotgun (WGS) entry which is preliminary data.</text>
</comment>
<feature type="region of interest" description="Disordered" evidence="1">
    <location>
        <begin position="127"/>
        <end position="146"/>
    </location>
</feature>
<evidence type="ECO:0000256" key="1">
    <source>
        <dbReference type="SAM" id="MobiDB-lite"/>
    </source>
</evidence>
<evidence type="ECO:0000313" key="3">
    <source>
        <dbReference type="Proteomes" id="UP001431209"/>
    </source>
</evidence>
<feature type="compositionally biased region" description="Polar residues" evidence="1">
    <location>
        <begin position="89"/>
        <end position="105"/>
    </location>
</feature>
<sequence>MFTRRKKTVTGGETFNSSSPQLPSASSMHVSKGGEVSTRLRSKTAHMSMYVGRRNSTVLNAISTDDLSLLNKSINAHDDVSRGSVTARARTNTIQSTESKPSVSNSDKHNEDIDRLKRQMATMLENLEDSDDDCDLSDSSITSPESIHYDIGEHNQKRSHTVGVNVPPLFQLSSDEDMSPIPRARSYVHNPSKRLSDASLLATSHNPPNFNDRYKKKRFGSVVGDIRKSIMLRRQSVFTSPSSPVVLDTVLPNFSPLESPRRSNTEQRSIEYKDYTCEEIVEAERKRLRDLRQFSPQLVLEGFHREAKLNDMYFKSDIYYEKRESSLVSFAKALSG</sequence>
<name>A0AAW2ZFU7_9EUKA</name>
<organism evidence="2 3">
    <name type="scientific">Acrasis kona</name>
    <dbReference type="NCBI Taxonomy" id="1008807"/>
    <lineage>
        <taxon>Eukaryota</taxon>
        <taxon>Discoba</taxon>
        <taxon>Heterolobosea</taxon>
        <taxon>Tetramitia</taxon>
        <taxon>Eutetramitia</taxon>
        <taxon>Acrasidae</taxon>
        <taxon>Acrasis</taxon>
    </lineage>
</organism>
<reference evidence="2 3" key="1">
    <citation type="submission" date="2024-03" db="EMBL/GenBank/DDBJ databases">
        <title>The Acrasis kona genome and developmental transcriptomes reveal deep origins of eukaryotic multicellular pathways.</title>
        <authorList>
            <person name="Sheikh S."/>
            <person name="Fu C.-J."/>
            <person name="Brown M.W."/>
            <person name="Baldauf S.L."/>
        </authorList>
    </citation>
    <scope>NUCLEOTIDE SEQUENCE [LARGE SCALE GENOMIC DNA]</scope>
    <source>
        <strain evidence="2 3">ATCC MYA-3509</strain>
    </source>
</reference>
<evidence type="ECO:0000313" key="2">
    <source>
        <dbReference type="EMBL" id="KAL0488244.1"/>
    </source>
</evidence>